<dbReference type="EMBL" id="NTFS01000095">
    <property type="protein sequence ID" value="PAX55873.1"/>
    <property type="molecule type" value="Genomic_DNA"/>
</dbReference>
<sequence>MIIYDLNYLQEATEALMIQGGEISLYSQSFIQTITPDGNIRKTELISSYYSPKDGTETPVTVIPMSSESYPFKDIYLNLIMF</sequence>
<dbReference type="Proteomes" id="UP000218238">
    <property type="component" value="Unassembled WGS sequence"/>
</dbReference>
<dbReference type="AlphaFoldDB" id="A0A2A2TK01"/>
<comment type="caution">
    <text evidence="1">The sequence shown here is derived from an EMBL/GenBank/DDBJ whole genome shotgun (WGS) entry which is preliminary data.</text>
</comment>
<name>A0A2A2TK01_9CYAN</name>
<accession>A0A2A2TK01</accession>
<evidence type="ECO:0000313" key="1">
    <source>
        <dbReference type="EMBL" id="PAX55873.1"/>
    </source>
</evidence>
<gene>
    <name evidence="1" type="ORF">CK510_10860</name>
</gene>
<organism evidence="1 2">
    <name type="scientific">Brunnivagina elsteri CCALA 953</name>
    <dbReference type="NCBI Taxonomy" id="987040"/>
    <lineage>
        <taxon>Bacteria</taxon>
        <taxon>Bacillati</taxon>
        <taxon>Cyanobacteriota</taxon>
        <taxon>Cyanophyceae</taxon>
        <taxon>Nostocales</taxon>
        <taxon>Calotrichaceae</taxon>
        <taxon>Brunnivagina</taxon>
    </lineage>
</organism>
<evidence type="ECO:0000313" key="2">
    <source>
        <dbReference type="Proteomes" id="UP000218238"/>
    </source>
</evidence>
<keyword evidence="2" id="KW-1185">Reference proteome</keyword>
<protein>
    <submittedName>
        <fullName evidence="1">Uncharacterized protein</fullName>
    </submittedName>
</protein>
<proteinExistence type="predicted"/>
<reference evidence="1 2" key="1">
    <citation type="submission" date="2017-08" db="EMBL/GenBank/DDBJ databases">
        <title>Draft genome sequence of filamentous cyanobacterium Calothrix elsteri CCALA 953.</title>
        <authorList>
            <person name="Gagunashvili A.N."/>
            <person name="Elster J."/>
            <person name="Andresson O.S."/>
        </authorList>
    </citation>
    <scope>NUCLEOTIDE SEQUENCE [LARGE SCALE GENOMIC DNA]</scope>
    <source>
        <strain evidence="1 2">CCALA 953</strain>
    </source>
</reference>
<dbReference type="RefSeq" id="WP_095721718.1">
    <property type="nucleotide sequence ID" value="NZ_NTFS01000095.1"/>
</dbReference>